<feature type="domain" description="Thioredoxin" evidence="9">
    <location>
        <begin position="17"/>
        <end position="210"/>
    </location>
</feature>
<comment type="similarity">
    <text evidence="2">Belongs to the thioredoxin family. DsbA subfamily.</text>
</comment>
<dbReference type="Proteomes" id="UP001285263">
    <property type="component" value="Unassembled WGS sequence"/>
</dbReference>
<evidence type="ECO:0000256" key="4">
    <source>
        <dbReference type="ARBA" id="ARBA00022764"/>
    </source>
</evidence>
<evidence type="ECO:0000256" key="5">
    <source>
        <dbReference type="ARBA" id="ARBA00023157"/>
    </source>
</evidence>
<keyword evidence="3 8" id="KW-0732">Signal</keyword>
<proteinExistence type="inferred from homology"/>
<dbReference type="PANTHER" id="PTHR35891">
    <property type="entry name" value="THIOL:DISULFIDE INTERCHANGE PROTEIN DSBA"/>
    <property type="match status" value="1"/>
</dbReference>
<dbReference type="PROSITE" id="PS51352">
    <property type="entry name" value="THIOREDOXIN_2"/>
    <property type="match status" value="1"/>
</dbReference>
<dbReference type="Pfam" id="PF01323">
    <property type="entry name" value="DSBA"/>
    <property type="match status" value="1"/>
</dbReference>
<evidence type="ECO:0000256" key="3">
    <source>
        <dbReference type="ARBA" id="ARBA00022729"/>
    </source>
</evidence>
<evidence type="ECO:0000256" key="2">
    <source>
        <dbReference type="ARBA" id="ARBA00005791"/>
    </source>
</evidence>
<comment type="subcellular location">
    <subcellularLocation>
        <location evidence="1 7">Periplasm</location>
    </subcellularLocation>
</comment>
<dbReference type="InterPro" id="IPR023205">
    <property type="entry name" value="DsbA/DsbL"/>
</dbReference>
<keyword evidence="11" id="KW-1185">Reference proteome</keyword>
<keyword evidence="6" id="KW-0676">Redox-active center</keyword>
<dbReference type="PIRSF" id="PIRSF001488">
    <property type="entry name" value="Tdi_protein"/>
    <property type="match status" value="1"/>
</dbReference>
<dbReference type="RefSeq" id="WP_320425967.1">
    <property type="nucleotide sequence ID" value="NZ_JAXCLA010000009.1"/>
</dbReference>
<evidence type="ECO:0000256" key="7">
    <source>
        <dbReference type="PIRNR" id="PIRNR001488"/>
    </source>
</evidence>
<dbReference type="CDD" id="cd03019">
    <property type="entry name" value="DsbA_DsbA"/>
    <property type="match status" value="1"/>
</dbReference>
<dbReference type="PANTHER" id="PTHR35891:SF3">
    <property type="entry name" value="THIOL:DISULFIDE INTERCHANGE PROTEIN DSBL"/>
    <property type="match status" value="1"/>
</dbReference>
<dbReference type="SUPFAM" id="SSF52833">
    <property type="entry name" value="Thioredoxin-like"/>
    <property type="match status" value="1"/>
</dbReference>
<evidence type="ECO:0000256" key="6">
    <source>
        <dbReference type="ARBA" id="ARBA00023284"/>
    </source>
</evidence>
<dbReference type="InterPro" id="IPR036249">
    <property type="entry name" value="Thioredoxin-like_sf"/>
</dbReference>
<accession>A0ABU5DPH0</accession>
<feature type="chain" id="PRO_5045647444" description="Thiol:disulfide interchange protein" evidence="8">
    <location>
        <begin position="28"/>
        <end position="214"/>
    </location>
</feature>
<reference evidence="10 11" key="1">
    <citation type="submission" date="2023-11" db="EMBL/GenBank/DDBJ databases">
        <title>Paucibacter sp. nov., isolated from fresh soil in Korea.</title>
        <authorList>
            <person name="Le N.T.T."/>
        </authorList>
    </citation>
    <scope>NUCLEOTIDE SEQUENCE [LARGE SCALE GENOMIC DNA]</scope>
    <source>
        <strain evidence="10 11">R3-3</strain>
    </source>
</reference>
<comment type="caution">
    <text evidence="10">The sequence shown here is derived from an EMBL/GenBank/DDBJ whole genome shotgun (WGS) entry which is preliminary data.</text>
</comment>
<gene>
    <name evidence="10" type="ORF">SNE35_26095</name>
</gene>
<evidence type="ECO:0000256" key="8">
    <source>
        <dbReference type="SAM" id="SignalP"/>
    </source>
</evidence>
<dbReference type="InterPro" id="IPR001853">
    <property type="entry name" value="DSBA-like_thioredoxin_dom"/>
</dbReference>
<dbReference type="InterPro" id="IPR050824">
    <property type="entry name" value="Thiol_disulfide_DsbA"/>
</dbReference>
<name>A0ABU5DPH0_9BURK</name>
<keyword evidence="4 7" id="KW-0574">Periplasm</keyword>
<evidence type="ECO:0000259" key="9">
    <source>
        <dbReference type="PROSITE" id="PS51352"/>
    </source>
</evidence>
<sequence length="214" mass="23004">MQRRTFWQGSAAAGIGLLSGVSAPAQAQQPTTLIEGQHYQRLQTPVATGGQGPEVLEFFWYGCPFCYKFDPTLSAWEAHKPAKVAFRRIPTIIHGASREHQKLFFALELMGMEHTVHAQVFTIVQSEPEGLNDLPSMQALVRKLGGDADKFAAMYKSFGLQARCQGAATLFGAAGLTSVPSLLINGRYVTSPSMAGGADQAIHVVDALLARGTA</sequence>
<dbReference type="EMBL" id="JAXCLA010000009">
    <property type="protein sequence ID" value="MDY0747999.1"/>
    <property type="molecule type" value="Genomic_DNA"/>
</dbReference>
<dbReference type="InterPro" id="IPR013766">
    <property type="entry name" value="Thioredoxin_domain"/>
</dbReference>
<organism evidence="10 11">
    <name type="scientific">Roseateles agri</name>
    <dbReference type="NCBI Taxonomy" id="3098619"/>
    <lineage>
        <taxon>Bacteria</taxon>
        <taxon>Pseudomonadati</taxon>
        <taxon>Pseudomonadota</taxon>
        <taxon>Betaproteobacteria</taxon>
        <taxon>Burkholderiales</taxon>
        <taxon>Sphaerotilaceae</taxon>
        <taxon>Roseateles</taxon>
    </lineage>
</organism>
<evidence type="ECO:0000313" key="10">
    <source>
        <dbReference type="EMBL" id="MDY0747999.1"/>
    </source>
</evidence>
<evidence type="ECO:0000313" key="11">
    <source>
        <dbReference type="Proteomes" id="UP001285263"/>
    </source>
</evidence>
<evidence type="ECO:0000256" key="1">
    <source>
        <dbReference type="ARBA" id="ARBA00004418"/>
    </source>
</evidence>
<feature type="signal peptide" evidence="8">
    <location>
        <begin position="1"/>
        <end position="27"/>
    </location>
</feature>
<protein>
    <recommendedName>
        <fullName evidence="7">Thiol:disulfide interchange protein</fullName>
    </recommendedName>
</protein>
<dbReference type="Gene3D" id="3.40.30.10">
    <property type="entry name" value="Glutaredoxin"/>
    <property type="match status" value="1"/>
</dbReference>
<keyword evidence="5 7" id="KW-1015">Disulfide bond</keyword>